<dbReference type="SUPFAM" id="SSF52047">
    <property type="entry name" value="RNI-like"/>
    <property type="match status" value="1"/>
</dbReference>
<feature type="compositionally biased region" description="Pro residues" evidence="3">
    <location>
        <begin position="729"/>
        <end position="740"/>
    </location>
</feature>
<dbReference type="PROSITE" id="PS50250">
    <property type="entry name" value="PCI"/>
    <property type="match status" value="1"/>
</dbReference>
<organism evidence="5 6">
    <name type="scientific">Asterophora parasitica</name>
    <dbReference type="NCBI Taxonomy" id="117018"/>
    <lineage>
        <taxon>Eukaryota</taxon>
        <taxon>Fungi</taxon>
        <taxon>Dikarya</taxon>
        <taxon>Basidiomycota</taxon>
        <taxon>Agaricomycotina</taxon>
        <taxon>Agaricomycetes</taxon>
        <taxon>Agaricomycetidae</taxon>
        <taxon>Agaricales</taxon>
        <taxon>Tricholomatineae</taxon>
        <taxon>Lyophyllaceae</taxon>
        <taxon>Asterophora</taxon>
    </lineage>
</organism>
<feature type="region of interest" description="Disordered" evidence="3">
    <location>
        <begin position="722"/>
        <end position="744"/>
    </location>
</feature>
<keyword evidence="6" id="KW-1185">Reference proteome</keyword>
<dbReference type="InterPro" id="IPR036388">
    <property type="entry name" value="WH-like_DNA-bd_sf"/>
</dbReference>
<dbReference type="GO" id="GO:0005737">
    <property type="term" value="C:cytoplasm"/>
    <property type="evidence" value="ECO:0007669"/>
    <property type="project" value="TreeGrafter"/>
</dbReference>
<comment type="similarity">
    <text evidence="1">Belongs to the proteasome subunit p55 family.</text>
</comment>
<proteinExistence type="inferred from homology"/>
<evidence type="ECO:0000259" key="4">
    <source>
        <dbReference type="PROSITE" id="PS50250"/>
    </source>
</evidence>
<comment type="caution">
    <text evidence="5">The sequence shown here is derived from an EMBL/GenBank/DDBJ whole genome shotgun (WGS) entry which is preliminary data.</text>
</comment>
<accession>A0A9P7GCX6</accession>
<sequence>MQPIILRDPDASNKLFETIIDAPNGKRMLSRVARTCKALCEPALNVLWKDLDSLIPILWQFPGHLLKKARKPGMGFVKTPSEEDWQPVLKYSERVRSIAYNESANNIAPAIFKVLEETRPRSYFLPHLEELTWKAETPAGLARCTQFLNPELRAINLEIGSKFPQLGTFLCDLTNRTRLTSFSFISPTNLPDNFTELLGRQTALEKVVLVAPGALAPGVGRWIASLPHLKSLRLDLTGRSVIAVEGFFDELHIRSGDSTPSSVTSTDSGVFSEDELDFSLIRKSALRVTGDLRSKGSFARMRRLHLTGDVANIAVFVKHLTSPLTQLDLVIEDPPDRADWHDLSDMICEKFADSLQSFRVTATGSSRFVDLVRATPRAEPALGRLSLDHFTYLPQLTRLEIDLPESIIFTKADVEGLSKACTNLEVLKLCPLAKFPAGAPKITLNTVAYLTDSCKNLHTLAIVIDAKAGSADLLTSRQASSKSLLRLHVGHSWIDDPLQVAILLSHLAPRLEILKWFQEKNRAGAGVIEANAIKWQKVSELLPHLQNIRLLERQFAKDMAQVLPRNFFEKSVDAVIRTVDRGVHAFPRMRNNSIQATTTLVSQVVQAKPSYASSSVDATPSTAEAGVAAFPTLVSREVDAAPAPPAEHPTATGIIVRSVQALLTPSTFGRTPPRRSFTTLLFIPHIIGFFSLAFRLFFLYPLSLPSRILHLAAARIRWKHTEPTRKEAPPPTLSPEPSPEPTVDTGSEVILLDTLVVEDVYDSNPDRSEQHHKELDVKVNVEENVQLEVAISAWIDPKWKEQTRNNNTVTRHSDWVQRTLTWPSYKFIMSDNKKQERDFTPEVDTLLPEAASIAKSGKLQEALDKIFALEKQTRNAADLNSTSRLVKAAVQHSYDTRNFPLLNSTITLLSKKHGQLKSAVQAIVELSIGWLDKIKQEHGVERWLEVVETLRGVTEGKIFLETPRARVTLLLAHYHEGLSTAAASTPDARKESLVTASDLLSDLQVETYSSMDRREKTEFILEQMRLLIAVARQKDAEQGKDEKNALGGGEAEWVKVRVGGRKVNEEFLKEKDNEDLKLKYYDLMIQHALHQSNYLDVTKYYYKVWETPSIKEDTDDKGKAALEHIVYYVVLAPHNNEQSDMLHHLFADPVLNKLELHYNLVKCFTTRELMRWPGIETIYGEFLRETPVFKSEKRWEDLHTRVIEHNIRVVSQYYTRITLTRLTSLLDLTLPQTEETLARLVVSGTIWARIDRPAGIINFRSKRSAEDVMNDWSSDMQKLLGLVEKTWMGMNAAQAAQSRVVKSSS</sequence>
<dbReference type="Gene3D" id="3.80.10.10">
    <property type="entry name" value="Ribonuclease Inhibitor"/>
    <property type="match status" value="1"/>
</dbReference>
<gene>
    <name evidence="5" type="ORF">DXG03_008909</name>
</gene>
<dbReference type="Pfam" id="PF01399">
    <property type="entry name" value="PCI"/>
    <property type="match status" value="1"/>
</dbReference>
<name>A0A9P7GCX6_9AGAR</name>
<dbReference type="InterPro" id="IPR000717">
    <property type="entry name" value="PCI_dom"/>
</dbReference>
<keyword evidence="2" id="KW-0647">Proteasome</keyword>
<dbReference type="PANTHER" id="PTHR10855:SF1">
    <property type="entry name" value="26S PROTEASOME NON-ATPASE REGULATORY SUBUNIT 12"/>
    <property type="match status" value="1"/>
</dbReference>
<reference evidence="5" key="1">
    <citation type="submission" date="2020-07" db="EMBL/GenBank/DDBJ databases">
        <authorList>
            <person name="Nieuwenhuis M."/>
            <person name="Van De Peppel L.J.J."/>
        </authorList>
    </citation>
    <scope>NUCLEOTIDE SEQUENCE</scope>
    <source>
        <strain evidence="5">AP01</strain>
        <tissue evidence="5">Mycelium</tissue>
    </source>
</reference>
<dbReference type="Proteomes" id="UP000775547">
    <property type="component" value="Unassembled WGS sequence"/>
</dbReference>
<dbReference type="InterPro" id="IPR036390">
    <property type="entry name" value="WH_DNA-bd_sf"/>
</dbReference>
<reference evidence="5" key="2">
    <citation type="submission" date="2021-10" db="EMBL/GenBank/DDBJ databases">
        <title>Phylogenomics reveals ancestral predisposition of the termite-cultivated fungus Termitomyces towards a domesticated lifestyle.</title>
        <authorList>
            <person name="Auxier B."/>
            <person name="Grum-Grzhimaylo A."/>
            <person name="Cardenas M.E."/>
            <person name="Lodge J.D."/>
            <person name="Laessoe T."/>
            <person name="Pedersen O."/>
            <person name="Smith M.E."/>
            <person name="Kuyper T.W."/>
            <person name="Franco-Molano E.A."/>
            <person name="Baroni T.J."/>
            <person name="Aanen D.K."/>
        </authorList>
    </citation>
    <scope>NUCLEOTIDE SEQUENCE</scope>
    <source>
        <strain evidence="5">AP01</strain>
        <tissue evidence="5">Mycelium</tissue>
    </source>
</reference>
<dbReference type="PANTHER" id="PTHR10855">
    <property type="entry name" value="26S PROTEASOME NON-ATPASE REGULATORY SUBUNIT 12/COP9 SIGNALOSOME COMPLEX SUBUNIT 4"/>
    <property type="match status" value="1"/>
</dbReference>
<dbReference type="FunFam" id="1.10.10.10:FF:000070">
    <property type="entry name" value="26S proteasome non-ATPase regulatory subunit 12"/>
    <property type="match status" value="1"/>
</dbReference>
<dbReference type="InterPro" id="IPR054559">
    <property type="entry name" value="PSMD12-CSN4-like_N"/>
</dbReference>
<dbReference type="InterPro" id="IPR040134">
    <property type="entry name" value="PSMD12/CSN4"/>
</dbReference>
<dbReference type="InterPro" id="IPR032675">
    <property type="entry name" value="LRR_dom_sf"/>
</dbReference>
<evidence type="ECO:0000256" key="2">
    <source>
        <dbReference type="ARBA" id="ARBA00022942"/>
    </source>
</evidence>
<feature type="domain" description="PCI" evidence="4">
    <location>
        <begin position="1093"/>
        <end position="1264"/>
    </location>
</feature>
<dbReference type="GO" id="GO:0008541">
    <property type="term" value="C:proteasome regulatory particle, lid subcomplex"/>
    <property type="evidence" value="ECO:0007669"/>
    <property type="project" value="TreeGrafter"/>
</dbReference>
<dbReference type="InterPro" id="IPR040896">
    <property type="entry name" value="RPN5_C"/>
</dbReference>
<dbReference type="Gene3D" id="1.10.10.10">
    <property type="entry name" value="Winged helix-like DNA-binding domain superfamily/Winged helix DNA-binding domain"/>
    <property type="match status" value="1"/>
</dbReference>
<dbReference type="SUPFAM" id="SSF46785">
    <property type="entry name" value="Winged helix' DNA-binding domain"/>
    <property type="match status" value="1"/>
</dbReference>
<dbReference type="Pfam" id="PF22241">
    <property type="entry name" value="PSMD12-CSN4_N"/>
    <property type="match status" value="1"/>
</dbReference>
<dbReference type="OrthoDB" id="268763at2759"/>
<evidence type="ECO:0000256" key="1">
    <source>
        <dbReference type="ARBA" id="ARBA00006397"/>
    </source>
</evidence>
<dbReference type="Pfam" id="PF18098">
    <property type="entry name" value="RPN5_C"/>
    <property type="match status" value="1"/>
</dbReference>
<evidence type="ECO:0000256" key="3">
    <source>
        <dbReference type="SAM" id="MobiDB-lite"/>
    </source>
</evidence>
<evidence type="ECO:0000313" key="5">
    <source>
        <dbReference type="EMBL" id="KAG5647556.1"/>
    </source>
</evidence>
<dbReference type="SMART" id="SM00088">
    <property type="entry name" value="PINT"/>
    <property type="match status" value="1"/>
</dbReference>
<dbReference type="GO" id="GO:0005634">
    <property type="term" value="C:nucleus"/>
    <property type="evidence" value="ECO:0007669"/>
    <property type="project" value="UniProtKB-ARBA"/>
</dbReference>
<evidence type="ECO:0000313" key="6">
    <source>
        <dbReference type="Proteomes" id="UP000775547"/>
    </source>
</evidence>
<dbReference type="EMBL" id="JABCKV010000008">
    <property type="protein sequence ID" value="KAG5647556.1"/>
    <property type="molecule type" value="Genomic_DNA"/>
</dbReference>
<protein>
    <recommendedName>
        <fullName evidence="4">PCI domain-containing protein</fullName>
    </recommendedName>
</protein>